<protein>
    <recommendedName>
        <fullName evidence="3">Rad50/SbcC-type AAA domain-containing protein</fullName>
    </recommendedName>
</protein>
<dbReference type="PANTHER" id="PTHR32182">
    <property type="entry name" value="DNA REPLICATION AND REPAIR PROTEIN RECF"/>
    <property type="match status" value="1"/>
</dbReference>
<evidence type="ECO:0000259" key="3">
    <source>
        <dbReference type="Pfam" id="PF13476"/>
    </source>
</evidence>
<dbReference type="Gene3D" id="3.40.50.300">
    <property type="entry name" value="P-loop containing nucleotide triphosphate hydrolases"/>
    <property type="match status" value="2"/>
</dbReference>
<proteinExistence type="predicted"/>
<feature type="coiled-coil region" evidence="2">
    <location>
        <begin position="148"/>
        <end position="185"/>
    </location>
</feature>
<feature type="domain" description="Rad50/SbcC-type AAA" evidence="3">
    <location>
        <begin position="15"/>
        <end position="205"/>
    </location>
</feature>
<dbReference type="Proteomes" id="UP000465240">
    <property type="component" value="Unassembled WGS sequence"/>
</dbReference>
<evidence type="ECO:0000256" key="1">
    <source>
        <dbReference type="ARBA" id="ARBA00023236"/>
    </source>
</evidence>
<sequence length="618" mass="67935">MYLERLQVESEGFLAGLDLDFVPGLNVIIGARGTGKTSLIELIRYCTGAGAFTEDALSRGHQQAVAILDGGAVTITFSDQNQRYTVTRSAAGNFTYSQPKANFSCTVLAQSEVEAVGAQAAGRLHLIDRFRSKREEDNRELISIRSRLKSQTAELAALLKEMRAIADETEALSAIEETLDTARKQQKDILDVSSTTQAQQNELQELQQVSSVIATRETILNQDVEEVTSFARDLTDLYRRADRLIQPWPETAAIDVAVTYRVHLRQLHDALGSAREALSQLDANLTSAIAQTAALRASVETQSRHLRQQLDLVQAGIGQASRRVAELEEQHGRLKALANLLDERTKRFDRLAEERDGLYADLEKRRSAIFKERQNICSQLSRDLSPAIRARVTQSENVDAYQSAIISALRGSGIHYNNLAPQIAREVAPFELVQWVELNDAAALGSALGIRSDRAQTIISALNGRQLADIIAAEIGDGIALELLDGPEYKSTDRLSIGQRCTVVLPVLLGRHGDTLIIDQPEDHLDNAFIASTLVTALRQRRGQDQFIFSSHNANIPVLGEADQVAVMTSDGEHGSVSHVGPLDDRNTVLHITALMEGGIEAFTKRSRFYELEGIELS</sequence>
<gene>
    <name evidence="4" type="ORF">MPRG_48250</name>
</gene>
<dbReference type="InterPro" id="IPR027417">
    <property type="entry name" value="P-loop_NTPase"/>
</dbReference>
<dbReference type="RefSeq" id="WP_120794045.1">
    <property type="nucleotide sequence ID" value="NZ_BLKX01000001.1"/>
</dbReference>
<dbReference type="SUPFAM" id="SSF52540">
    <property type="entry name" value="P-loop containing nucleoside triphosphate hydrolases"/>
    <property type="match status" value="1"/>
</dbReference>
<keyword evidence="1" id="KW-0742">SOS response</keyword>
<comment type="caution">
    <text evidence="4">The sequence shown here is derived from an EMBL/GenBank/DDBJ whole genome shotgun (WGS) entry which is preliminary data.</text>
</comment>
<evidence type="ECO:0000313" key="5">
    <source>
        <dbReference type="Proteomes" id="UP000465240"/>
    </source>
</evidence>
<organism evidence="4 5">
    <name type="scientific">Mycobacterium paragordonae</name>
    <dbReference type="NCBI Taxonomy" id="1389713"/>
    <lineage>
        <taxon>Bacteria</taxon>
        <taxon>Bacillati</taxon>
        <taxon>Actinomycetota</taxon>
        <taxon>Actinomycetes</taxon>
        <taxon>Mycobacteriales</taxon>
        <taxon>Mycobacteriaceae</taxon>
        <taxon>Mycobacterium</taxon>
    </lineage>
</organism>
<keyword evidence="1" id="KW-0227">DNA damage</keyword>
<keyword evidence="5" id="KW-1185">Reference proteome</keyword>
<dbReference type="InterPro" id="IPR038729">
    <property type="entry name" value="Rad50/SbcC_AAA"/>
</dbReference>
<keyword evidence="2" id="KW-0175">Coiled coil</keyword>
<dbReference type="PANTHER" id="PTHR32182:SF22">
    <property type="entry name" value="ATP-DEPENDENT ENDONUCLEASE, OLD FAMILY-RELATED"/>
    <property type="match status" value="1"/>
</dbReference>
<accession>A0ABQ1CBC0</accession>
<dbReference type="Pfam" id="PF13476">
    <property type="entry name" value="AAA_23"/>
    <property type="match status" value="1"/>
</dbReference>
<reference evidence="4 5" key="1">
    <citation type="journal article" date="2019" name="Emerg. Microbes Infect.">
        <title>Comprehensive subspecies identification of 175 nontuberculous mycobacteria species based on 7547 genomic profiles.</title>
        <authorList>
            <person name="Matsumoto Y."/>
            <person name="Kinjo T."/>
            <person name="Motooka D."/>
            <person name="Nabeya D."/>
            <person name="Jung N."/>
            <person name="Uechi K."/>
            <person name="Horii T."/>
            <person name="Iida T."/>
            <person name="Fujita J."/>
            <person name="Nakamura S."/>
        </authorList>
    </citation>
    <scope>NUCLEOTIDE SEQUENCE [LARGE SCALE GENOMIC DNA]</scope>
    <source>
        <strain evidence="4 5">JCM 18565</strain>
    </source>
</reference>
<evidence type="ECO:0000313" key="4">
    <source>
        <dbReference type="EMBL" id="GFG81549.1"/>
    </source>
</evidence>
<feature type="coiled-coil region" evidence="2">
    <location>
        <begin position="310"/>
        <end position="354"/>
    </location>
</feature>
<name>A0ABQ1CBC0_9MYCO</name>
<evidence type="ECO:0000256" key="2">
    <source>
        <dbReference type="SAM" id="Coils"/>
    </source>
</evidence>
<dbReference type="EMBL" id="BLKX01000001">
    <property type="protein sequence ID" value="GFG81549.1"/>
    <property type="molecule type" value="Genomic_DNA"/>
</dbReference>